<dbReference type="AlphaFoldDB" id="A0A7W8K094"/>
<evidence type="ECO:0000259" key="1">
    <source>
        <dbReference type="Pfam" id="PF13439"/>
    </source>
</evidence>
<gene>
    <name evidence="2" type="ORF">HNQ08_005394</name>
</gene>
<dbReference type="PANTHER" id="PTHR45947:SF13">
    <property type="entry name" value="TRANSFERASE"/>
    <property type="match status" value="1"/>
</dbReference>
<dbReference type="SUPFAM" id="SSF53756">
    <property type="entry name" value="UDP-Glycosyltransferase/glycogen phosphorylase"/>
    <property type="match status" value="1"/>
</dbReference>
<dbReference type="InterPro" id="IPR050194">
    <property type="entry name" value="Glycosyltransferase_grp1"/>
</dbReference>
<dbReference type="Pfam" id="PF13692">
    <property type="entry name" value="Glyco_trans_1_4"/>
    <property type="match status" value="1"/>
</dbReference>
<accession>A0A7W8K094</accession>
<dbReference type="Gene3D" id="3.40.50.2000">
    <property type="entry name" value="Glycogen Phosphorylase B"/>
    <property type="match status" value="2"/>
</dbReference>
<protein>
    <submittedName>
        <fullName evidence="2">Glycosyltransferase involved in cell wall biosynthesis</fullName>
    </submittedName>
</protein>
<proteinExistence type="predicted"/>
<keyword evidence="3" id="KW-1185">Reference proteome</keyword>
<name>A0A7W8K094_9DEIO</name>
<organism evidence="2 3">
    <name type="scientific">Deinococcus humi</name>
    <dbReference type="NCBI Taxonomy" id="662880"/>
    <lineage>
        <taxon>Bacteria</taxon>
        <taxon>Thermotogati</taxon>
        <taxon>Deinococcota</taxon>
        <taxon>Deinococci</taxon>
        <taxon>Deinococcales</taxon>
        <taxon>Deinococcaceae</taxon>
        <taxon>Deinococcus</taxon>
    </lineage>
</organism>
<comment type="caution">
    <text evidence="2">The sequence shown here is derived from an EMBL/GenBank/DDBJ whole genome shotgun (WGS) entry which is preliminary data.</text>
</comment>
<dbReference type="InterPro" id="IPR028098">
    <property type="entry name" value="Glyco_trans_4-like_N"/>
</dbReference>
<dbReference type="RefSeq" id="WP_184138135.1">
    <property type="nucleotide sequence ID" value="NZ_JACHFL010000033.1"/>
</dbReference>
<keyword evidence="2" id="KW-0808">Transferase</keyword>
<dbReference type="EMBL" id="JACHFL010000033">
    <property type="protein sequence ID" value="MBB5366265.1"/>
    <property type="molecule type" value="Genomic_DNA"/>
</dbReference>
<reference evidence="2 3" key="1">
    <citation type="submission" date="2020-08" db="EMBL/GenBank/DDBJ databases">
        <title>Genomic Encyclopedia of Type Strains, Phase IV (KMG-IV): sequencing the most valuable type-strain genomes for metagenomic binning, comparative biology and taxonomic classification.</title>
        <authorList>
            <person name="Goeker M."/>
        </authorList>
    </citation>
    <scope>NUCLEOTIDE SEQUENCE [LARGE SCALE GENOMIC DNA]</scope>
    <source>
        <strain evidence="2 3">DSM 27939</strain>
    </source>
</reference>
<dbReference type="PANTHER" id="PTHR45947">
    <property type="entry name" value="SULFOQUINOVOSYL TRANSFERASE SQD2"/>
    <property type="match status" value="1"/>
</dbReference>
<evidence type="ECO:0000313" key="3">
    <source>
        <dbReference type="Proteomes" id="UP000552709"/>
    </source>
</evidence>
<dbReference type="Pfam" id="PF13439">
    <property type="entry name" value="Glyco_transf_4"/>
    <property type="match status" value="1"/>
</dbReference>
<evidence type="ECO:0000313" key="2">
    <source>
        <dbReference type="EMBL" id="MBB5366265.1"/>
    </source>
</evidence>
<feature type="domain" description="Glycosyltransferase subfamily 4-like N-terminal" evidence="1">
    <location>
        <begin position="13"/>
        <end position="210"/>
    </location>
</feature>
<sequence>MKVLHLSTSDGGGGAARGAFWLHRALDADLDSAMLVQRKVSDDPKVTEYRPAMASALARRAERMVRERLRPAQYFSPAVLNLPIHRQINALRPDVVNLHWVGDGFLSPESLAGVRAPVVWTLRDQWPMTGGCHYTQECTRFEGECGHCPALRSRRPDDYSRLLHRRKSQAWNRLPMTLVALSHWLADQARRSSLFAGRRTVVIPNALDTAVFRPLGREAARAVPGPLAALGLTADQRVILFGAMYPLTETRKGFAHLRRAAEILALRPDAHELTLVVFGSLQGRTPPPMPLKTHFIGSLDDDQALASLYAGADLTVMPSLEEAFGKVAMESMACGTPVVCFDDSGPADIVDHRLNGYLARYDDVADLAAGIAFLLDHPQPRALAQASLDKVMAQYTFSRQAQMYSDLYAQVLEEARWVGGAAAPSRSIPRTQENP</sequence>
<dbReference type="GO" id="GO:0016757">
    <property type="term" value="F:glycosyltransferase activity"/>
    <property type="evidence" value="ECO:0007669"/>
    <property type="project" value="TreeGrafter"/>
</dbReference>
<dbReference type="Proteomes" id="UP000552709">
    <property type="component" value="Unassembled WGS sequence"/>
</dbReference>